<organism evidence="2 3">
    <name type="scientific">Chryseobacterium aquaeductus</name>
    <dbReference type="NCBI Taxonomy" id="2675056"/>
    <lineage>
        <taxon>Bacteria</taxon>
        <taxon>Pseudomonadati</taxon>
        <taxon>Bacteroidota</taxon>
        <taxon>Flavobacteriia</taxon>
        <taxon>Flavobacteriales</taxon>
        <taxon>Weeksellaceae</taxon>
        <taxon>Chryseobacterium group</taxon>
        <taxon>Chryseobacterium</taxon>
    </lineage>
</organism>
<dbReference type="EMBL" id="CAJIMS010000001">
    <property type="protein sequence ID" value="CAD7799822.1"/>
    <property type="molecule type" value="Genomic_DNA"/>
</dbReference>
<dbReference type="RefSeq" id="WP_162087061.1">
    <property type="nucleotide sequence ID" value="NZ_CAJIMS010000001.1"/>
</dbReference>
<keyword evidence="3" id="KW-1185">Reference proteome</keyword>
<dbReference type="GO" id="GO:0016887">
    <property type="term" value="F:ATP hydrolysis activity"/>
    <property type="evidence" value="ECO:0007669"/>
    <property type="project" value="InterPro"/>
</dbReference>
<dbReference type="SUPFAM" id="SSF89550">
    <property type="entry name" value="PHP domain-like"/>
    <property type="match status" value="1"/>
</dbReference>
<feature type="coiled-coil region" evidence="1">
    <location>
        <begin position="660"/>
        <end position="733"/>
    </location>
</feature>
<evidence type="ECO:0000256" key="1">
    <source>
        <dbReference type="SAM" id="Coils"/>
    </source>
</evidence>
<evidence type="ECO:0000313" key="3">
    <source>
        <dbReference type="Proteomes" id="UP000662618"/>
    </source>
</evidence>
<feature type="coiled-coil region" evidence="1">
    <location>
        <begin position="509"/>
        <end position="560"/>
    </location>
</feature>
<keyword evidence="1" id="KW-0175">Coiled coil</keyword>
<dbReference type="AlphaFoldDB" id="A0A9N8QTF6"/>
<accession>A0A9N8QTF6</accession>
<proteinExistence type="predicted"/>
<dbReference type="GO" id="GO:0005524">
    <property type="term" value="F:ATP binding"/>
    <property type="evidence" value="ECO:0007669"/>
    <property type="project" value="InterPro"/>
</dbReference>
<dbReference type="InterPro" id="IPR016195">
    <property type="entry name" value="Pol/histidinol_Pase-like"/>
</dbReference>
<dbReference type="InterPro" id="IPR054787">
    <property type="entry name" value="TrlF_ATPase"/>
</dbReference>
<dbReference type="NCBIfam" id="NF045780">
    <property type="entry name" value="TrlF_fam_ATP"/>
    <property type="match status" value="1"/>
</dbReference>
<protein>
    <submittedName>
        <fullName evidence="2">Uncharacterized protein</fullName>
    </submittedName>
</protein>
<comment type="caution">
    <text evidence="2">The sequence shown here is derived from an EMBL/GenBank/DDBJ whole genome shotgun (WGS) entry which is preliminary data.</text>
</comment>
<dbReference type="Gene3D" id="3.40.50.300">
    <property type="entry name" value="P-loop containing nucleotide triphosphate hydrolases"/>
    <property type="match status" value="1"/>
</dbReference>
<sequence>MEINRGSEWRKWDLHVHTPATLCSDYGGDTDEVWFKYFEELERLAKERDIKVLGINDYLFIDGYKKVLKYKKDGGLANVELLLPIVEFRLKEFVGSKDLGRINYHIIFADESILPVEQIETHFLSNLRGKGNLDADCPDYQTWGGVITRNTLIDLGEHIISQTPKEKRTNANPLDVGFNNLNFELSKISDILGEGSEPNTFLRNKYFKAIGKAEWGDFRWEGSALEKKSVINNTHFIFSASPTVEKANDGLESLKKQGVNSRLLHCSDAHSFASDINNTNSKELGHCFTWIKSHPTFEGLKQTVYEPQERIKIQSDKPDFKEDKLVIDEIQFISKNKKFTQTPIKLSKNLNVIIGGKSSGKSILLYNIARTLLADDKLFKDEKIENKYNFREGDNLDSDFNFVIKTKIGTSQSRFDDEGKNIMPEIKYIPQNYLIKLAEPQQYKTGDSLNKVIRNLIIEDKDSKEKYDDIFITNVQANDKERERVIDNYFEIQNKISDLNNVLKTKSNKEVLEKNIEVNLLRITELKKEIGLSDEEIVKYNMLQKDLEILNVEKNKISNDYKKITKFNNESENILIDLKRQKDIISMSLENTEIQNEFKNVYQKLDELILDLDNFISSYEVENIDGKTFFKKDNIFKKLQDEIKVKASANDKDLEKYRKNAEVEKQIKSLEVSIEEDRKSLLTILQLNKEVETYKNELKKEKSKLFRIYKKSFREYVSIIKNLEDRVKVLEKDGLIINGRVKFNFPKFRNSILDISHGTYKSYNYWNMFNSKLTALDIYDTKLFMQDIKEVFDAIDSSNFSLLSKISRQNAIKNLLDDYFFDYWEIEYKGDKLGKMSTGKASFVILMLIVGLSESRTPILIDQPEDNLDNRSVSKDLVEYLKDKKKERQIILVTHNPNIVVNADAENIIVANQQGQNDIETTSEYIFDYVNGALEDSFPKNENTDLLKSMGIREHIAEIVEGGKEAFKKREEKYGFKNQ</sequence>
<reference evidence="2" key="1">
    <citation type="submission" date="2020-12" db="EMBL/GenBank/DDBJ databases">
        <authorList>
            <person name="Rodrigo-Torres L."/>
            <person name="Arahal R. D."/>
            <person name="Lucena T."/>
        </authorList>
    </citation>
    <scope>NUCLEOTIDE SEQUENCE</scope>
    <source>
        <strain evidence="2">CECT 9390</strain>
    </source>
</reference>
<name>A0A9N8QTF6_9FLAO</name>
<dbReference type="SUPFAM" id="SSF52540">
    <property type="entry name" value="P-loop containing nucleoside triphosphate hydrolases"/>
    <property type="match status" value="1"/>
</dbReference>
<gene>
    <name evidence="2" type="ORF">CHRY9390_00541</name>
</gene>
<dbReference type="Proteomes" id="UP000662618">
    <property type="component" value="Unassembled WGS sequence"/>
</dbReference>
<dbReference type="InterPro" id="IPR027417">
    <property type="entry name" value="P-loop_NTPase"/>
</dbReference>
<evidence type="ECO:0000313" key="2">
    <source>
        <dbReference type="EMBL" id="CAD7799822.1"/>
    </source>
</evidence>